<dbReference type="EMBL" id="FWFD01000010">
    <property type="protein sequence ID" value="SLM85990.1"/>
    <property type="molecule type" value="Genomic_DNA"/>
</dbReference>
<accession>A0A1X6WNY7</accession>
<name>A0A1X6WNY7_9ENTE</name>
<dbReference type="Pfam" id="PF21259">
    <property type="entry name" value="Rgg_C"/>
    <property type="match status" value="1"/>
</dbReference>
<sequence length="230" mass="27344">MNVSYTEFFYLVEIEGEPFLNKELKEIKLCFENKNIDKLKSLSYEYECLFNSYQILKFSHLSLIALSLSNRIQNKIDKEATLKIKKYLLNVNEWGHYEFALFNNLFFLFENDDINLLIKQCVRTATKYENYDQISQEFIMLMSNLLIHYFSTNQLSSAFSLINSLSKLKIKPENILEKTIVKFWCLLQEYLITEQEDVKNEIEKLLNYLSLIDAKELKRSLRGIFSDVIK</sequence>
<feature type="domain" description="HTH-type transcriptional regulator Rgg C-terminal" evidence="1">
    <location>
        <begin position="67"/>
        <end position="219"/>
    </location>
</feature>
<dbReference type="PANTHER" id="PTHR37038">
    <property type="entry name" value="TRANSCRIPTIONAL REGULATOR-RELATED"/>
    <property type="match status" value="1"/>
</dbReference>
<dbReference type="RefSeq" id="WP_179203825.1">
    <property type="nucleotide sequence ID" value="NZ_FWFD01000010.1"/>
</dbReference>
<keyword evidence="3" id="KW-1185">Reference proteome</keyword>
<dbReference type="InterPro" id="IPR053163">
    <property type="entry name" value="HTH-type_regulator_Rgg"/>
</dbReference>
<dbReference type="AlphaFoldDB" id="A0A1X6WNY7"/>
<evidence type="ECO:0000313" key="3">
    <source>
        <dbReference type="Proteomes" id="UP000195918"/>
    </source>
</evidence>
<evidence type="ECO:0000259" key="1">
    <source>
        <dbReference type="Pfam" id="PF21259"/>
    </source>
</evidence>
<dbReference type="InterPro" id="IPR010057">
    <property type="entry name" value="Transcription_activator_Rgg_C"/>
</dbReference>
<dbReference type="Gene3D" id="1.25.40.400">
    <property type="match status" value="1"/>
</dbReference>
<organism evidence="2 3">
    <name type="scientific">Vagococcus fluvialis bH819</name>
    <dbReference type="NCBI Taxonomy" id="1255619"/>
    <lineage>
        <taxon>Bacteria</taxon>
        <taxon>Bacillati</taxon>
        <taxon>Bacillota</taxon>
        <taxon>Bacilli</taxon>
        <taxon>Lactobacillales</taxon>
        <taxon>Enterococcaceae</taxon>
        <taxon>Vagococcus</taxon>
    </lineage>
</organism>
<evidence type="ECO:0000313" key="2">
    <source>
        <dbReference type="EMBL" id="SLM85990.1"/>
    </source>
</evidence>
<dbReference type="NCBIfam" id="TIGR01716">
    <property type="entry name" value="RGG_Cterm"/>
    <property type="match status" value="1"/>
</dbReference>
<dbReference type="Proteomes" id="UP000195918">
    <property type="component" value="Unassembled WGS sequence"/>
</dbReference>
<reference evidence="3" key="1">
    <citation type="submission" date="2017-02" db="EMBL/GenBank/DDBJ databases">
        <authorList>
            <person name="Dridi B."/>
        </authorList>
    </citation>
    <scope>NUCLEOTIDE SEQUENCE [LARGE SCALE GENOMIC DNA]</scope>
    <source>
        <strain evidence="3">bH819</strain>
    </source>
</reference>
<gene>
    <name evidence="2" type="ORF">FM121_07880</name>
</gene>
<proteinExistence type="predicted"/>
<protein>
    <submittedName>
        <fullName evidence="2">RopB Rgg-like transcription regulator</fullName>
    </submittedName>
</protein>